<comment type="similarity">
    <text evidence="1 6">Belongs to the universal ribosomal protein uL13 family.</text>
</comment>
<dbReference type="InterPro" id="IPR023563">
    <property type="entry name" value="Ribosomal_uL13_CS"/>
</dbReference>
<name>A0A3R7Q736_PENVA</name>
<dbReference type="STRING" id="6689.A0A3R7Q736"/>
<evidence type="ECO:0000256" key="3">
    <source>
        <dbReference type="ARBA" id="ARBA00023274"/>
    </source>
</evidence>
<dbReference type="OrthoDB" id="1882297at2759"/>
<dbReference type="InterPro" id="IPR005822">
    <property type="entry name" value="Ribosomal_uL13"/>
</dbReference>
<evidence type="ECO:0000256" key="2">
    <source>
        <dbReference type="ARBA" id="ARBA00022980"/>
    </source>
</evidence>
<accession>A0A3R7Q736</accession>
<reference evidence="7 8" key="1">
    <citation type="submission" date="2018-04" db="EMBL/GenBank/DDBJ databases">
        <authorList>
            <person name="Zhang X."/>
            <person name="Yuan J."/>
            <person name="Li F."/>
            <person name="Xiang J."/>
        </authorList>
    </citation>
    <scope>NUCLEOTIDE SEQUENCE [LARGE SCALE GENOMIC DNA]</scope>
    <source>
        <tissue evidence="7">Muscle</tissue>
    </source>
</reference>
<dbReference type="InterPro" id="IPR005755">
    <property type="entry name" value="Ribosomal_uL13_euk/arc"/>
</dbReference>
<evidence type="ECO:0000256" key="1">
    <source>
        <dbReference type="ARBA" id="ARBA00006227"/>
    </source>
</evidence>
<dbReference type="GO" id="GO:0017148">
    <property type="term" value="P:negative regulation of translation"/>
    <property type="evidence" value="ECO:0007669"/>
    <property type="project" value="TreeGrafter"/>
</dbReference>
<evidence type="ECO:0000256" key="5">
    <source>
        <dbReference type="ARBA" id="ARBA00035367"/>
    </source>
</evidence>
<dbReference type="Gene3D" id="6.10.250.3250">
    <property type="match status" value="1"/>
</dbReference>
<dbReference type="AlphaFoldDB" id="A0A3R7Q736"/>
<dbReference type="EMBL" id="QCYY01002454">
    <property type="protein sequence ID" value="ROT70187.1"/>
    <property type="molecule type" value="Genomic_DNA"/>
</dbReference>
<dbReference type="GO" id="GO:0022625">
    <property type="term" value="C:cytosolic large ribosomal subunit"/>
    <property type="evidence" value="ECO:0007669"/>
    <property type="project" value="TreeGrafter"/>
</dbReference>
<keyword evidence="2 6" id="KW-0689">Ribosomal protein</keyword>
<reference evidence="7 8" key="2">
    <citation type="submission" date="2019-01" db="EMBL/GenBank/DDBJ databases">
        <title>The decoding of complex shrimp genome reveals the adaptation for benthos swimmer, frequently molting mechanism and breeding impact on genome.</title>
        <authorList>
            <person name="Sun Y."/>
            <person name="Gao Y."/>
            <person name="Yu Y."/>
        </authorList>
    </citation>
    <scope>NUCLEOTIDE SEQUENCE [LARGE SCALE GENOMIC DNA]</scope>
    <source>
        <tissue evidence="7">Muscle</tissue>
    </source>
</reference>
<proteinExistence type="inferred from homology"/>
<protein>
    <recommendedName>
        <fullName evidence="4">Large ribosomal subunit protein uL13</fullName>
    </recommendedName>
    <alternativeName>
        <fullName evidence="5">60S ribosomal protein L13a</fullName>
    </alternativeName>
</protein>
<dbReference type="HAMAP" id="MF_01366">
    <property type="entry name" value="Ribosomal_uL13"/>
    <property type="match status" value="1"/>
</dbReference>
<dbReference type="SUPFAM" id="SSF52161">
    <property type="entry name" value="Ribosomal protein L13"/>
    <property type="match status" value="1"/>
</dbReference>
<dbReference type="PANTHER" id="PTHR11545">
    <property type="entry name" value="RIBOSOMAL PROTEIN L13"/>
    <property type="match status" value="1"/>
</dbReference>
<dbReference type="GO" id="GO:0006412">
    <property type="term" value="P:translation"/>
    <property type="evidence" value="ECO:0007669"/>
    <property type="project" value="InterPro"/>
</dbReference>
<keyword evidence="3 6" id="KW-0687">Ribonucleoprotein</keyword>
<dbReference type="PANTHER" id="PTHR11545:SF3">
    <property type="entry name" value="LARGE RIBOSOMAL SUBUNIT PROTEIN UL13"/>
    <property type="match status" value="1"/>
</dbReference>
<dbReference type="GO" id="GO:0003729">
    <property type="term" value="F:mRNA binding"/>
    <property type="evidence" value="ECO:0007669"/>
    <property type="project" value="TreeGrafter"/>
</dbReference>
<keyword evidence="8" id="KW-1185">Reference proteome</keyword>
<dbReference type="GO" id="GO:0003735">
    <property type="term" value="F:structural constituent of ribosome"/>
    <property type="evidence" value="ECO:0007669"/>
    <property type="project" value="InterPro"/>
</dbReference>
<dbReference type="CDD" id="cd00392">
    <property type="entry name" value="Ribosomal_L13"/>
    <property type="match status" value="1"/>
</dbReference>
<dbReference type="PROSITE" id="PS00783">
    <property type="entry name" value="RIBOSOMAL_L13"/>
    <property type="match status" value="1"/>
</dbReference>
<evidence type="ECO:0000313" key="8">
    <source>
        <dbReference type="Proteomes" id="UP000283509"/>
    </source>
</evidence>
<sequence length="205" mass="23311">MSGFSDKPIVIDASGHLTGRLAALVAKTLLAGQRVIVLRCECLVFSGIFFRNKLKYLSFLRKRCNVNPQRGPFHQRAPSKIFKRTVRGMLPSKTMRGRRALRLLKAYEGIPGIYQHTVRKVVPDALRKLRLAPGRKYCSVGRLSHEVGWKHQKIVKTMEMRRKIKDAVYKKKRRSELLLKAKAATKVAKAIEPFNKVIVSYGVDA</sequence>
<evidence type="ECO:0000256" key="4">
    <source>
        <dbReference type="ARBA" id="ARBA00035201"/>
    </source>
</evidence>
<evidence type="ECO:0000313" key="7">
    <source>
        <dbReference type="EMBL" id="ROT70187.1"/>
    </source>
</evidence>
<evidence type="ECO:0000256" key="6">
    <source>
        <dbReference type="RuleBase" id="RU003877"/>
    </source>
</evidence>
<dbReference type="NCBIfam" id="TIGR01077">
    <property type="entry name" value="L13_A_E"/>
    <property type="match status" value="1"/>
</dbReference>
<dbReference type="InterPro" id="IPR036899">
    <property type="entry name" value="Ribosomal_uL13_sf"/>
</dbReference>
<dbReference type="Proteomes" id="UP000283509">
    <property type="component" value="Unassembled WGS sequence"/>
</dbReference>
<dbReference type="Pfam" id="PF00572">
    <property type="entry name" value="Ribosomal_L13"/>
    <property type="match status" value="1"/>
</dbReference>
<comment type="caution">
    <text evidence="7">The sequence shown here is derived from an EMBL/GenBank/DDBJ whole genome shotgun (WGS) entry which is preliminary data.</text>
</comment>
<gene>
    <name evidence="7" type="ORF">C7M84_011533</name>
</gene>
<dbReference type="Gene3D" id="3.90.1180.10">
    <property type="entry name" value="Ribosomal protein L13"/>
    <property type="match status" value="1"/>
</dbReference>
<organism evidence="7 8">
    <name type="scientific">Penaeus vannamei</name>
    <name type="common">Whiteleg shrimp</name>
    <name type="synonym">Litopenaeus vannamei</name>
    <dbReference type="NCBI Taxonomy" id="6689"/>
    <lineage>
        <taxon>Eukaryota</taxon>
        <taxon>Metazoa</taxon>
        <taxon>Ecdysozoa</taxon>
        <taxon>Arthropoda</taxon>
        <taxon>Crustacea</taxon>
        <taxon>Multicrustacea</taxon>
        <taxon>Malacostraca</taxon>
        <taxon>Eumalacostraca</taxon>
        <taxon>Eucarida</taxon>
        <taxon>Decapoda</taxon>
        <taxon>Dendrobranchiata</taxon>
        <taxon>Penaeoidea</taxon>
        <taxon>Penaeidae</taxon>
        <taxon>Penaeus</taxon>
    </lineage>
</organism>
<dbReference type="FunFam" id="3.90.1180.10:FF:000002">
    <property type="entry name" value="60S ribosomal protein L16"/>
    <property type="match status" value="1"/>
</dbReference>